<organism evidence="2 3">
    <name type="scientific">Acinetobacter gandensis</name>
    <dbReference type="NCBI Taxonomy" id="1443941"/>
    <lineage>
        <taxon>Bacteria</taxon>
        <taxon>Pseudomonadati</taxon>
        <taxon>Pseudomonadota</taxon>
        <taxon>Gammaproteobacteria</taxon>
        <taxon>Moraxellales</taxon>
        <taxon>Moraxellaceae</taxon>
        <taxon>Acinetobacter</taxon>
    </lineage>
</organism>
<accession>A0A1A7RAS7</accession>
<dbReference type="STRING" id="1443941.A9J31_05485"/>
<proteinExistence type="predicted"/>
<evidence type="ECO:0000259" key="1">
    <source>
        <dbReference type="Pfam" id="PF13474"/>
    </source>
</evidence>
<comment type="caution">
    <text evidence="2">The sequence shown here is derived from an EMBL/GenBank/DDBJ whole genome shotgun (WGS) entry which is preliminary data.</text>
</comment>
<dbReference type="Gene3D" id="3.10.450.50">
    <property type="match status" value="1"/>
</dbReference>
<sequence>MKVVGNLVAGEEIKAFLNSWDEVLCQLNIEKIAEYCAADVSFFDASCQMQGLMSYQKMWEFYSDYFREGLKVFRREVVIHTDEHLAFVHCYSMVDQMSGVPTPGNSWCRSSMGLRKAKGKWRIVHQHVSVPVDLVTHQSKPIHF</sequence>
<name>A0A1A7RAS7_9GAMM</name>
<dbReference type="EMBL" id="LZDS01000025">
    <property type="protein sequence ID" value="OBX28594.1"/>
    <property type="molecule type" value="Genomic_DNA"/>
</dbReference>
<keyword evidence="3" id="KW-1185">Reference proteome</keyword>
<dbReference type="Proteomes" id="UP000185753">
    <property type="component" value="Unassembled WGS sequence"/>
</dbReference>
<dbReference type="Pfam" id="PF13474">
    <property type="entry name" value="SnoaL_3"/>
    <property type="match status" value="1"/>
</dbReference>
<feature type="domain" description="SnoaL-like" evidence="1">
    <location>
        <begin position="13"/>
        <end position="132"/>
    </location>
</feature>
<dbReference type="OrthoDB" id="9812295at2"/>
<dbReference type="InterPro" id="IPR032710">
    <property type="entry name" value="NTF2-like_dom_sf"/>
</dbReference>
<gene>
    <name evidence="2" type="ORF">A9J31_05485</name>
</gene>
<protein>
    <recommendedName>
        <fullName evidence="1">SnoaL-like domain-containing protein</fullName>
    </recommendedName>
</protein>
<reference evidence="3" key="1">
    <citation type="submission" date="2016-06" db="EMBL/GenBank/DDBJ databases">
        <authorList>
            <person name="Radolfova-Krizova L."/>
            <person name="Nemec A."/>
        </authorList>
    </citation>
    <scope>NUCLEOTIDE SEQUENCE [LARGE SCALE GENOMIC DNA]</scope>
    <source>
        <strain evidence="3">ANC 4275</strain>
    </source>
</reference>
<dbReference type="InterPro" id="IPR037401">
    <property type="entry name" value="SnoaL-like"/>
</dbReference>
<dbReference type="AlphaFoldDB" id="A0A1A7RAS7"/>
<evidence type="ECO:0000313" key="3">
    <source>
        <dbReference type="Proteomes" id="UP000185753"/>
    </source>
</evidence>
<evidence type="ECO:0000313" key="2">
    <source>
        <dbReference type="EMBL" id="OBX28594.1"/>
    </source>
</evidence>
<dbReference type="SUPFAM" id="SSF54427">
    <property type="entry name" value="NTF2-like"/>
    <property type="match status" value="1"/>
</dbReference>